<dbReference type="Pfam" id="PF20167">
    <property type="entry name" value="Transposase_32"/>
    <property type="match status" value="1"/>
</dbReference>
<protein>
    <recommendedName>
        <fullName evidence="2">Putative plant transposon protein domain-containing protein</fullName>
    </recommendedName>
</protein>
<sequence>MTRKVLDTFYILLDWLRSLSIGNGNLLQLLEKVGWINALTIYENVYPDLVKIFYSNMDTSAEKENRVITNVGGVLIKFDDTELNSILRTFEYGLEIYSTRKVPTIDNFVHVDAVRNICRCINLSYENIVLPRSGHLDDVTHMDVVFIDSILRHRLVSLGYTIIRTMLSIPNLISRALPYGNFITHILKYFRVPINEPSYKPCRSIGDKVVYALRFERRNGAWVKREDPPSCEPDHNASASDVPPTYTHDSGKVTLQQLMDEVKTLSVQQTSFQQHVLEEHQHVSQQHHSKVMPTAAATDVPKTGSLLQQLHLAANGINCSYWNALQQLHMLPAFVSNSSIFG</sequence>
<comment type="caution">
    <text evidence="3">The sequence shown here is derived from an EMBL/GenBank/DDBJ whole genome shotgun (WGS) entry which is preliminary data.</text>
</comment>
<dbReference type="InterPro" id="IPR046796">
    <property type="entry name" value="Transposase_32_dom"/>
</dbReference>
<evidence type="ECO:0000256" key="1">
    <source>
        <dbReference type="SAM" id="MobiDB-lite"/>
    </source>
</evidence>
<gene>
    <name evidence="3" type="ORF">CUMW_208890</name>
</gene>
<organism evidence="3 4">
    <name type="scientific">Citrus unshiu</name>
    <name type="common">Satsuma mandarin</name>
    <name type="synonym">Citrus nobilis var. unshiu</name>
    <dbReference type="NCBI Taxonomy" id="55188"/>
    <lineage>
        <taxon>Eukaryota</taxon>
        <taxon>Viridiplantae</taxon>
        <taxon>Streptophyta</taxon>
        <taxon>Embryophyta</taxon>
        <taxon>Tracheophyta</taxon>
        <taxon>Spermatophyta</taxon>
        <taxon>Magnoliopsida</taxon>
        <taxon>eudicotyledons</taxon>
        <taxon>Gunneridae</taxon>
        <taxon>Pentapetalae</taxon>
        <taxon>rosids</taxon>
        <taxon>malvids</taxon>
        <taxon>Sapindales</taxon>
        <taxon>Rutaceae</taxon>
        <taxon>Aurantioideae</taxon>
        <taxon>Citrus</taxon>
    </lineage>
</organism>
<name>A0A2H5Q9H5_CITUN</name>
<feature type="compositionally biased region" description="Basic and acidic residues" evidence="1">
    <location>
        <begin position="224"/>
        <end position="235"/>
    </location>
</feature>
<dbReference type="AlphaFoldDB" id="A0A2H5Q9H5"/>
<keyword evidence="4" id="KW-1185">Reference proteome</keyword>
<dbReference type="EMBL" id="BDQV01000265">
    <property type="protein sequence ID" value="GAY61300.1"/>
    <property type="molecule type" value="Genomic_DNA"/>
</dbReference>
<dbReference type="Proteomes" id="UP000236630">
    <property type="component" value="Unassembled WGS sequence"/>
</dbReference>
<reference evidence="3 4" key="1">
    <citation type="journal article" date="2017" name="Front. Genet.">
        <title>Draft sequencing of the heterozygous diploid genome of Satsuma (Citrus unshiu Marc.) using a hybrid assembly approach.</title>
        <authorList>
            <person name="Shimizu T."/>
            <person name="Tanizawa Y."/>
            <person name="Mochizuki T."/>
            <person name="Nagasaki H."/>
            <person name="Yoshioka T."/>
            <person name="Toyoda A."/>
            <person name="Fujiyama A."/>
            <person name="Kaminuma E."/>
            <person name="Nakamura Y."/>
        </authorList>
    </citation>
    <scope>NUCLEOTIDE SEQUENCE [LARGE SCALE GENOMIC DNA]</scope>
    <source>
        <strain evidence="4">cv. Miyagawa wase</strain>
    </source>
</reference>
<accession>A0A2H5Q9H5</accession>
<evidence type="ECO:0000259" key="2">
    <source>
        <dbReference type="Pfam" id="PF20167"/>
    </source>
</evidence>
<proteinExistence type="predicted"/>
<evidence type="ECO:0000313" key="4">
    <source>
        <dbReference type="Proteomes" id="UP000236630"/>
    </source>
</evidence>
<feature type="domain" description="Putative plant transposon protein" evidence="2">
    <location>
        <begin position="32"/>
        <end position="193"/>
    </location>
</feature>
<feature type="region of interest" description="Disordered" evidence="1">
    <location>
        <begin position="224"/>
        <end position="246"/>
    </location>
</feature>
<evidence type="ECO:0000313" key="3">
    <source>
        <dbReference type="EMBL" id="GAY61300.1"/>
    </source>
</evidence>